<dbReference type="Pfam" id="PF20155">
    <property type="entry name" value="TMP_3"/>
    <property type="match status" value="1"/>
</dbReference>
<dbReference type="NCBIfam" id="TIGR02675">
    <property type="entry name" value="tape_meas_nterm"/>
    <property type="match status" value="1"/>
</dbReference>
<gene>
    <name evidence="3" type="ORF">CNQ84_00550</name>
</gene>
<comment type="caution">
    <text evidence="3">The sequence shown here is derived from an EMBL/GenBank/DDBJ whole genome shotgun (WGS) entry which is preliminary data.</text>
</comment>
<feature type="coiled-coil region" evidence="1">
    <location>
        <begin position="609"/>
        <end position="636"/>
    </location>
</feature>
<sequence length="998" mass="107509">MDLVREVERPLRQVNAFRSLENDLEGTQRQMRQARDRVRELAQALAGTANPTRAMQAEYREAVSELSKLERAEGLLTVQLGRRRSELQAAGIDTRNLANEQTRLATALTSAVQQGNADLANVNARKALGVGAIEDAQRSLVELRRQYQLVSRDGSLSATERAEAETNYRREVRETLQQLRTLRDATRSTALTAEQAAEALVLEQRQARAAYLQTAQAARQTAIEAARGDLGVVRYRALKAELRTTREQYELLRRSGMLTTNELAVAQRTMTQRVRETELALRGMHAEQARGRLASGGAGLAVGSLSLIGGASAAYGSFNAIRGIARISDEYANMDARLRLVTDSQEEFNEAQEELRRIADQNQAPFSSLVTLYARIAPALREAGRSQREILGVTEVVSATFRISGATAEEATNGVIQFAQALGAGALRGDEFNSVAEQAPRLMQALADGLGVPIGRLRDLAAEGELTASRVTEALLSQSEAIKAEAAQLPETVGGAMTRLSNAWNEAVSKADTTPLISSLDSLKERVGDPATAEGLSRLSGAMVTLGGIATGALADFGDFGDLLAALPASLAGNLAELDRINNEIRAIEQSLDGSWSPGDILTDLFFSEEDLRNKLQTLQAARAAALEEITGMNEEQAFLADVAAGTRELANNRAAAAYRAYVDGIGQARDQELEKAKATLKSLVDEEKKANGELEKVRKARLDIEKSYSEALDKVNGAGAGEPSYGAAQQLKVNARQALQRGDFEEAQRQARAARDMLVELSEAGENTYGFAGFISDLEQIDLAANKLQENKAAEELQRIQGEIEALKAQAAQLKDMDVSVKLDDASLAEARNQLAEFAKSVNGTELVIPVRTVYSDGSVDVTDLYNRFTAGENLGGFSGGGWTGPGSKYKVAGVVHADEYVQPKYRMREPGALAFMEAFRRHGMSILRNGYADGGLVSMPRTVPYIPPMPATAGAGSLGTATLNLMLDGQQYALQGDSGTIEALLKAGKRYGLKKG</sequence>
<dbReference type="InterPro" id="IPR013491">
    <property type="entry name" value="Tape_meas_N"/>
</dbReference>
<dbReference type="Proteomes" id="UP000242313">
    <property type="component" value="Unassembled WGS sequence"/>
</dbReference>
<keyword evidence="1" id="KW-0175">Coiled coil</keyword>
<organism evidence="3 4">
    <name type="scientific">Pseudomonas abyssi</name>
    <dbReference type="NCBI Taxonomy" id="170540"/>
    <lineage>
        <taxon>Bacteria</taxon>
        <taxon>Pseudomonadati</taxon>
        <taxon>Pseudomonadota</taxon>
        <taxon>Gammaproteobacteria</taxon>
        <taxon>Pseudomonadales</taxon>
        <taxon>Pseudomonadaceae</taxon>
        <taxon>Pseudomonas</taxon>
    </lineage>
</organism>
<dbReference type="AlphaFoldDB" id="A0A2A3MMX9"/>
<feature type="coiled-coil region" evidence="1">
    <location>
        <begin position="745"/>
        <end position="818"/>
    </location>
</feature>
<accession>A0A2A3MMX9</accession>
<proteinExistence type="predicted"/>
<evidence type="ECO:0000313" key="4">
    <source>
        <dbReference type="Proteomes" id="UP000242313"/>
    </source>
</evidence>
<keyword evidence="4" id="KW-1185">Reference proteome</keyword>
<reference evidence="3 4" key="1">
    <citation type="submission" date="2017-09" db="EMBL/GenBank/DDBJ databases">
        <title>Pseudomonas abyssi sp. nov. isolated from Abyssopelagic Water.</title>
        <authorList>
            <person name="Wei Y."/>
        </authorList>
    </citation>
    <scope>NUCLEOTIDE SEQUENCE [LARGE SCALE GENOMIC DNA]</scope>
    <source>
        <strain evidence="3 4">MT5</strain>
    </source>
</reference>
<feature type="coiled-coil region" evidence="1">
    <location>
        <begin position="674"/>
        <end position="701"/>
    </location>
</feature>
<feature type="domain" description="Tape measure protein N-terminal" evidence="2">
    <location>
        <begin position="323"/>
        <end position="512"/>
    </location>
</feature>
<dbReference type="EMBL" id="NTMR01000002">
    <property type="protein sequence ID" value="PBK05904.1"/>
    <property type="molecule type" value="Genomic_DNA"/>
</dbReference>
<protein>
    <recommendedName>
        <fullName evidence="2">Tape measure protein N-terminal domain-containing protein</fullName>
    </recommendedName>
</protein>
<evidence type="ECO:0000313" key="3">
    <source>
        <dbReference type="EMBL" id="PBK05904.1"/>
    </source>
</evidence>
<evidence type="ECO:0000256" key="1">
    <source>
        <dbReference type="SAM" id="Coils"/>
    </source>
</evidence>
<evidence type="ECO:0000259" key="2">
    <source>
        <dbReference type="Pfam" id="PF20155"/>
    </source>
</evidence>
<feature type="coiled-coil region" evidence="1">
    <location>
        <begin position="17"/>
        <end position="72"/>
    </location>
</feature>
<name>A0A2A3MMX9_9PSED</name>